<organism evidence="3 4">
    <name type="scientific">Flavimobilis soli</name>
    <dbReference type="NCBI Taxonomy" id="442709"/>
    <lineage>
        <taxon>Bacteria</taxon>
        <taxon>Bacillati</taxon>
        <taxon>Actinomycetota</taxon>
        <taxon>Actinomycetes</taxon>
        <taxon>Micrococcales</taxon>
        <taxon>Jonesiaceae</taxon>
        <taxon>Flavimobilis</taxon>
    </lineage>
</organism>
<feature type="coiled-coil region" evidence="2">
    <location>
        <begin position="37"/>
        <end position="64"/>
    </location>
</feature>
<dbReference type="PANTHER" id="PTHR31088:SF6">
    <property type="entry name" value="PHAGE SHOCK PROTEIN A"/>
    <property type="match status" value="1"/>
</dbReference>
<dbReference type="EMBL" id="PDJH01000001">
    <property type="protein sequence ID" value="PFG37375.1"/>
    <property type="molecule type" value="Genomic_DNA"/>
</dbReference>
<keyword evidence="2" id="KW-0175">Coiled coil</keyword>
<evidence type="ECO:0000256" key="1">
    <source>
        <dbReference type="ARBA" id="ARBA00043985"/>
    </source>
</evidence>
<evidence type="ECO:0000256" key="2">
    <source>
        <dbReference type="SAM" id="Coils"/>
    </source>
</evidence>
<protein>
    <submittedName>
        <fullName evidence="3">Phage shock protein A (PspA) family protein</fullName>
    </submittedName>
</protein>
<keyword evidence="4" id="KW-1185">Reference proteome</keyword>
<dbReference type="Pfam" id="PF04012">
    <property type="entry name" value="PspA_IM30"/>
    <property type="match status" value="1"/>
</dbReference>
<comment type="caution">
    <text evidence="3">The sequence shown here is derived from an EMBL/GenBank/DDBJ whole genome shotgun (WGS) entry which is preliminary data.</text>
</comment>
<feature type="coiled-coil region" evidence="2">
    <location>
        <begin position="140"/>
        <end position="167"/>
    </location>
</feature>
<dbReference type="Proteomes" id="UP000221394">
    <property type="component" value="Unassembled WGS sequence"/>
</dbReference>
<evidence type="ECO:0000313" key="3">
    <source>
        <dbReference type="EMBL" id="PFG37375.1"/>
    </source>
</evidence>
<gene>
    <name evidence="3" type="ORF">ATL41_2134</name>
</gene>
<sequence>MAEKQSIFGRVTQLAKANINALLDKAEDPQKMIDQLIRDYTNNIAEAEQAVAQTIGNLRLAEKDYQEDVAAAADWGNKALAASSRADQFRAQGNTAEADKFDNLAKVALSKQIAAESEAKQAEPMIAAQNDTVEKLKSGLALMKDKLGELKTRRDQLVARQKSAQAQNAVQGAISSINVLDPTSELSRFEEKVRREEALAQGHAELAASSLDSQFAELEADAGQIEIEARLAALKNRGAVGGIQAAQIEAPEHG</sequence>
<comment type="similarity">
    <text evidence="1">Belongs to the PspA/Vipp/IM30 family.</text>
</comment>
<dbReference type="RefSeq" id="WP_098458431.1">
    <property type="nucleotide sequence ID" value="NZ_PDJH01000001.1"/>
</dbReference>
<dbReference type="OrthoDB" id="9779630at2"/>
<evidence type="ECO:0000313" key="4">
    <source>
        <dbReference type="Proteomes" id="UP000221394"/>
    </source>
</evidence>
<dbReference type="AlphaFoldDB" id="A0A2A9EGH9"/>
<dbReference type="InterPro" id="IPR007157">
    <property type="entry name" value="PspA_VIPP1"/>
</dbReference>
<dbReference type="PANTHER" id="PTHR31088">
    <property type="entry name" value="MEMBRANE-ASSOCIATED PROTEIN VIPP1, CHLOROPLASTIC"/>
    <property type="match status" value="1"/>
</dbReference>
<accession>A0A2A9EGH9</accession>
<name>A0A2A9EGH9_9MICO</name>
<proteinExistence type="inferred from homology"/>
<reference evidence="3 4" key="1">
    <citation type="submission" date="2017-10" db="EMBL/GenBank/DDBJ databases">
        <title>Sequencing the genomes of 1000 actinobacteria strains.</title>
        <authorList>
            <person name="Klenk H.-P."/>
        </authorList>
    </citation>
    <scope>NUCLEOTIDE SEQUENCE [LARGE SCALE GENOMIC DNA]</scope>
    <source>
        <strain evidence="3 4">DSM 21574</strain>
    </source>
</reference>